<comment type="catalytic activity">
    <reaction evidence="1 10">
        <text>S-ubiquitinyl-[E2 ubiquitin-conjugating enzyme]-L-cysteine + [acceptor protein]-L-lysine = [E2 ubiquitin-conjugating enzyme]-L-cysteine + N(6)-ubiquitinyl-[acceptor protein]-L-lysine.</text>
        <dbReference type="EC" id="2.3.2.26"/>
    </reaction>
</comment>
<feature type="domain" description="MIB/HERC2" evidence="15">
    <location>
        <begin position="1312"/>
        <end position="1393"/>
    </location>
</feature>
<feature type="region of interest" description="Disordered" evidence="12">
    <location>
        <begin position="681"/>
        <end position="710"/>
    </location>
</feature>
<evidence type="ECO:0000313" key="17">
    <source>
        <dbReference type="Proteomes" id="UP000549394"/>
    </source>
</evidence>
<dbReference type="Gene3D" id="3.90.1750.10">
    <property type="entry name" value="Hect, E3 ligase catalytic domains"/>
    <property type="match status" value="1"/>
</dbReference>
<dbReference type="Gene3D" id="1.10.720.80">
    <property type="match status" value="1"/>
</dbReference>
<keyword evidence="7 8" id="KW-0040">ANK repeat</keyword>
<dbReference type="EC" id="2.3.2.26" evidence="10"/>
<accession>A0A7I8VZ18</accession>
<feature type="active site" description="Glycyl thioester intermediate" evidence="9">
    <location>
        <position position="2417"/>
    </location>
</feature>
<dbReference type="InterPro" id="IPR037252">
    <property type="entry name" value="Mib_Herc2_sf"/>
</dbReference>
<keyword evidence="11" id="KW-0175">Coiled coil</keyword>
<dbReference type="PROSITE" id="PS51416">
    <property type="entry name" value="MIB_HERC2"/>
    <property type="match status" value="1"/>
</dbReference>
<dbReference type="GO" id="GO:0061630">
    <property type="term" value="F:ubiquitin protein ligase activity"/>
    <property type="evidence" value="ECO:0007669"/>
    <property type="project" value="UniProtKB-UniRule"/>
</dbReference>
<evidence type="ECO:0000256" key="2">
    <source>
        <dbReference type="ARBA" id="ARBA00004906"/>
    </source>
</evidence>
<feature type="compositionally biased region" description="Basic and acidic residues" evidence="12">
    <location>
        <begin position="548"/>
        <end position="566"/>
    </location>
</feature>
<keyword evidence="5" id="KW-0677">Repeat</keyword>
<feature type="compositionally biased region" description="Polar residues" evidence="12">
    <location>
        <begin position="1504"/>
        <end position="1519"/>
    </location>
</feature>
<dbReference type="InterPro" id="IPR036770">
    <property type="entry name" value="Ankyrin_rpt-contain_sf"/>
</dbReference>
<feature type="domain" description="HECT" evidence="14">
    <location>
        <begin position="2064"/>
        <end position="2448"/>
    </location>
</feature>
<evidence type="ECO:0000256" key="7">
    <source>
        <dbReference type="ARBA" id="ARBA00023043"/>
    </source>
</evidence>
<dbReference type="FunFam" id="3.30.2410.10:FF:000007">
    <property type="entry name" value="Putative E3 ubiquitin-protein ligase HECTD1"/>
    <property type="match status" value="1"/>
</dbReference>
<dbReference type="GO" id="GO:0070534">
    <property type="term" value="P:protein K63-linked ubiquitination"/>
    <property type="evidence" value="ECO:0007669"/>
    <property type="project" value="TreeGrafter"/>
</dbReference>
<feature type="region of interest" description="Disordered" evidence="12">
    <location>
        <begin position="1651"/>
        <end position="1678"/>
    </location>
</feature>
<evidence type="ECO:0000256" key="10">
    <source>
        <dbReference type="RuleBase" id="RU369009"/>
    </source>
</evidence>
<dbReference type="InterPro" id="IPR000421">
    <property type="entry name" value="FA58C"/>
</dbReference>
<feature type="repeat" description="ANK" evidence="8">
    <location>
        <begin position="418"/>
        <end position="450"/>
    </location>
</feature>
<dbReference type="PANTHER" id="PTHR45670:SF1">
    <property type="entry name" value="E3 UBIQUITIN-PROTEIN LIGASE HECTD1"/>
    <property type="match status" value="1"/>
</dbReference>
<dbReference type="FunFam" id="1.25.10.10:FF:000051">
    <property type="entry name" value="E3 ubiquitin-protein ligase HECTD1 isoform X1"/>
    <property type="match status" value="1"/>
</dbReference>
<dbReference type="InterPro" id="IPR002110">
    <property type="entry name" value="Ankyrin_rpt"/>
</dbReference>
<sequence length="2448" mass="273501">MDIVDTASLFEYIQVGQGEERDMQSYGLEQLCMLLLMADNVDRVFEKVPPRQFIPPLCNIFLDETAPDSILEIAARALTYFLDISQECTKRITQVQGAVKAICNRLVVVEISERISKDLVEQCIKVLEHICVRECGAVFEAGGLNCVLTFIREYGSQVYKDTLNSAMNVVSRLCTKMEAQDNSLECCVDNLSVLLKHDDAMVSDGALRCFASLADRFARRDVDPAPLAAKGLKDYLVSKLSNCGKGHHLPLSTAPSGLGGSTSDNSKNSSISTVISLLSTLCRGSPKITHDLVRSELLDAIENALKAGERTFLDTQRLVDLLLVLLFEGRTALPKAAASQLSNMRRMDSSSERSHRQLIDCIRSKDTEALVEAIETGSFEVNFMDDVGQTLLNWASAFGTQEMVEFLCERGGDVNRGLRSSSLHYAACFGRPQIVKTLLRWGANPELRDEDGKTALDKARERSDEGHREVIAILQSPGEHMVPIQSQSSGQAAPAAKHNNTPVLSTPASGTTPATSQPHTPPMEESDGEIGSEAAVQPVSSSGAQLESKSEEVENELKESEKDKGDPEIAPVFVSKLLPVFAHVYHSTMVHSVRKASFAQIRKMIHYCESRLLEEIASKNNFASQIVEVIANVLDGDDDDSHMVALHIIADVSKKSKDVFLDNFARLGVLTMVQSLASKSVTGKEGDGKSNQKDIVGEEATPNPADDAKEIHLGKPYHWKGWNFVRSRDCLYIFSESAALELSNGSNGWFRFYMDNKVSTMYSSGSPENHSESAHPKAEYLEKLMKAKSNVKANSISQSILSASESPKLSVGNWHLVTKTEMNSSTLCVQNVEGQSQSTYLKDDMSGFIFESNRGSKHLFIAENPIQEDIAGGWTTTKKTTTFRSKLEEFKLGVFAFAREVYDEHLKEAESLQRGAMAQLLSVVDTMDSLCSEADAKKKTNDQWKKKMEMTLEELAELLKNEHTLSSYEVHTSHLVKVLLKFFKLQNNSSIEVFKDVFKDTEVDGQPTSPCVSLVRKLIAVLELIEKLIIHQYDSVGSGYALQSLTRRLRFKLERHPEEKMLFERTGRNLKMEPLCSVETLEKYLLKMLAQQWYDHDRCNFTFVKLIKEKKREFVHETDFDENGLIYWIGSNAKTTEWGNPGMYSLVNVFCSEGKKISYGKVYDLLNRDSQPLNCHTSDDRRAWFQIDLGVSIIPTCYTLRHSRGFNQGSAPRYWKFQVSKDGNTWVTLYSHENDTALNEEGSTASWPLECPEEKIGYRFVKLQQVGPNSNGNSYRLSLSGFEIYGTVTGVFDDISKSAKDFDQSKKQKRLARTNILKQLMPGARVVRGLDWKWKDQDHEKGHDSEESCVSKEGTVLSELHNGWVDVSWDCGTSNSYRMGAEGKFDLILAPSHDPSKLVRGGAVGGTSGLPNQIPGSHTESNKNKVCLLTSKKSTSTPTLNETNAEQQASALAVSDGNISNEIRSTAEKLTEGLVSMANAENLDVSNDSSSAVSAPEMAEAGNASGNMQESGNEDTAGQLSVSVPNLSEQQQFDAAHLFESFASAARRNFSLSNARNATDDLMRLMFSNGQLNPGQLLSSAQSFPSLQPNVSTIPQSSGGNTRATATCNHLAAFSQALTCSITESDNDLLDMSRARHLLAEFDDDDLAAMDEEDQEDDCPSHEDYDTMMDEDDDDDEDELEQFIGPPSTITSRKQWDDDFVLKSAFSALIPAFDPRPGRTNVPQIQDFLIPPPVGNSEISSPPSNIEHLTSTEPKVSLKLTVKGPSLPGFKDNEIVLNRKSDSIFKYLHKLILKSSCGISNSLSKTDRLKKIWEPTFTIIYSRISAEDKQNEAGRSTLRWTTEEVDRKLNEGEIQRYDVVEYLKTHCSKEFMKRNKLTGPWKTVKKTEFTETEGSDLLPINDLLLVDDFTTSSETDVRSVEEVLQLIKILHKLSNSVSQLNLTNEELESRKITNKLTQQLHDSVVVASSCLPNWCSTLSSNCRILFPLENRMNYLYANCFGVERSIVWLQSKRDAVLERWRAATGSRQRDDAHEMQIGRLRHDRVTIPRDDGKLFEWAQQVMFKHARLKSVLEIEFKDEEGTGLGPTLEFYALIAAELQRKDFGMWLVDDDAMAKVKPVQGDKPVGFYVQRSCGLFPAPLPPNCSLLKKVERSFLFLGIALGKCLLDSRLMDMPLSPAFFKVLCGEELDDSDFLHIYPHRAKFILQLQELNEKREQILSNKEYTEEQKKQSLSDLKVGEPAVNLEDLGLTFCFNPSSTCYDYDHHELTENGSHVAVCLENVGEYVEIVKDFCLNSGIKKQVEAVRRGFEYVLPICKLNCFSISELQLMICGEQSPNWTREDVLEYCEPKNGFDKQSATFQHLAAVLVDFESEERKWFLQFVTGCSSLPPGGLANLNPRLTVVKKDGNDHSYPSVNTCMHYLKLPEYSSQDVLKTQLLAATKHRGFHLN</sequence>
<dbReference type="OrthoDB" id="412600at2759"/>
<keyword evidence="17" id="KW-1185">Reference proteome</keyword>
<organism evidence="16 17">
    <name type="scientific">Dimorphilus gyrociliatus</name>
    <dbReference type="NCBI Taxonomy" id="2664684"/>
    <lineage>
        <taxon>Eukaryota</taxon>
        <taxon>Metazoa</taxon>
        <taxon>Spiralia</taxon>
        <taxon>Lophotrochozoa</taxon>
        <taxon>Annelida</taxon>
        <taxon>Polychaeta</taxon>
        <taxon>Polychaeta incertae sedis</taxon>
        <taxon>Dinophilidae</taxon>
        <taxon>Dimorphilus</taxon>
    </lineage>
</organism>
<gene>
    <name evidence="16" type="ORF">DGYR_LOCUS9511</name>
</gene>
<comment type="pathway">
    <text evidence="2 10">Protein modification; protein ubiquitination.</text>
</comment>
<dbReference type="Gene3D" id="2.60.120.260">
    <property type="entry name" value="Galactose-binding domain-like"/>
    <property type="match status" value="1"/>
</dbReference>
<evidence type="ECO:0000256" key="5">
    <source>
        <dbReference type="ARBA" id="ARBA00022737"/>
    </source>
</evidence>
<comment type="similarity">
    <text evidence="3 10">Belongs to the UPL family. K-HECT subfamily.</text>
</comment>
<reference evidence="16 17" key="1">
    <citation type="submission" date="2020-08" db="EMBL/GenBank/DDBJ databases">
        <authorList>
            <person name="Hejnol A."/>
        </authorList>
    </citation>
    <scope>NUCLEOTIDE SEQUENCE [LARGE SCALE GENOMIC DNA]</scope>
</reference>
<dbReference type="Proteomes" id="UP000549394">
    <property type="component" value="Unassembled WGS sequence"/>
</dbReference>
<dbReference type="Gene3D" id="1.25.40.20">
    <property type="entry name" value="Ankyrin repeat-containing domain"/>
    <property type="match status" value="1"/>
</dbReference>
<dbReference type="InterPro" id="IPR012919">
    <property type="entry name" value="SUN_dom"/>
</dbReference>
<comment type="function">
    <text evidence="10">E3 ubiquitin-protein ligase which accepts ubiquitin from an E2 ubiquitin-conjugating enzyme in the form of a thioester and then directly transfers the ubiquitin to targeted substrates.</text>
</comment>
<dbReference type="InterPro" id="IPR035983">
    <property type="entry name" value="Hect_E3_ubiquitin_ligase"/>
</dbReference>
<feature type="coiled-coil region" evidence="11">
    <location>
        <begin position="2200"/>
        <end position="2227"/>
    </location>
</feature>
<dbReference type="Pfam" id="PF06701">
    <property type="entry name" value="MIB_HERC2"/>
    <property type="match status" value="1"/>
</dbReference>
<feature type="domain" description="F5/8 type C" evidence="13">
    <location>
        <begin position="1184"/>
        <end position="1282"/>
    </location>
</feature>
<evidence type="ECO:0000256" key="6">
    <source>
        <dbReference type="ARBA" id="ARBA00022786"/>
    </source>
</evidence>
<dbReference type="SUPFAM" id="SSF48371">
    <property type="entry name" value="ARM repeat"/>
    <property type="match status" value="1"/>
</dbReference>
<feature type="compositionally biased region" description="Low complexity" evidence="12">
    <location>
        <begin position="505"/>
        <end position="516"/>
    </location>
</feature>
<dbReference type="GO" id="GO:0046872">
    <property type="term" value="F:metal ion binding"/>
    <property type="evidence" value="ECO:0007669"/>
    <property type="project" value="InterPro"/>
</dbReference>
<dbReference type="InterPro" id="IPR008979">
    <property type="entry name" value="Galactose-bd-like_sf"/>
</dbReference>
<dbReference type="SUPFAM" id="SSF48403">
    <property type="entry name" value="Ankyrin repeat"/>
    <property type="match status" value="1"/>
</dbReference>
<dbReference type="CDD" id="cd00078">
    <property type="entry name" value="HECTc"/>
    <property type="match status" value="1"/>
</dbReference>
<name>A0A7I8VZ18_9ANNE</name>
<dbReference type="SUPFAM" id="SSF56204">
    <property type="entry name" value="Hect, E3 ligase catalytic domain"/>
    <property type="match status" value="1"/>
</dbReference>
<evidence type="ECO:0000256" key="4">
    <source>
        <dbReference type="ARBA" id="ARBA00022679"/>
    </source>
</evidence>
<dbReference type="FunFam" id="1.25.40.20:FF:000033">
    <property type="entry name" value="E3 ubiquitin-protein ligase HECTD1 isoform X2"/>
    <property type="match status" value="1"/>
</dbReference>
<dbReference type="Gene3D" id="2.30.30.40">
    <property type="entry name" value="SH3 Domains"/>
    <property type="match status" value="1"/>
</dbReference>
<dbReference type="Pfam" id="PF12796">
    <property type="entry name" value="Ank_2"/>
    <property type="match status" value="1"/>
</dbReference>
<feature type="compositionally biased region" description="Basic and acidic residues" evidence="12">
    <location>
        <begin position="447"/>
        <end position="470"/>
    </location>
</feature>
<dbReference type="InterPro" id="IPR016024">
    <property type="entry name" value="ARM-type_fold"/>
</dbReference>
<feature type="compositionally biased region" description="Low complexity" evidence="12">
    <location>
        <begin position="1486"/>
        <end position="1495"/>
    </location>
</feature>
<evidence type="ECO:0000256" key="3">
    <source>
        <dbReference type="ARBA" id="ARBA00006331"/>
    </source>
</evidence>
<dbReference type="PROSITE" id="PS50237">
    <property type="entry name" value="HECT"/>
    <property type="match status" value="1"/>
</dbReference>
<keyword evidence="6 9" id="KW-0833">Ubl conjugation pathway</keyword>
<dbReference type="PROSITE" id="PS50297">
    <property type="entry name" value="ANK_REP_REGION"/>
    <property type="match status" value="2"/>
</dbReference>
<dbReference type="Gene3D" id="3.30.2410.10">
    <property type="entry name" value="Hect, E3 ligase catalytic domain"/>
    <property type="match status" value="1"/>
</dbReference>
<dbReference type="InterPro" id="IPR011989">
    <property type="entry name" value="ARM-like"/>
</dbReference>
<evidence type="ECO:0000256" key="9">
    <source>
        <dbReference type="PROSITE-ProRule" id="PRU00104"/>
    </source>
</evidence>
<dbReference type="InterPro" id="IPR000569">
    <property type="entry name" value="HECT_dom"/>
</dbReference>
<feature type="compositionally biased region" description="Low complexity" evidence="12">
    <location>
        <begin position="485"/>
        <end position="496"/>
    </location>
</feature>
<proteinExistence type="inferred from homology"/>
<evidence type="ECO:0000313" key="16">
    <source>
        <dbReference type="EMBL" id="CAD5121576.1"/>
    </source>
</evidence>
<evidence type="ECO:0000256" key="12">
    <source>
        <dbReference type="SAM" id="MobiDB-lite"/>
    </source>
</evidence>
<dbReference type="Gene3D" id="3.30.2160.10">
    <property type="entry name" value="Hect, E3 ligase catalytic domain"/>
    <property type="match status" value="1"/>
</dbReference>
<dbReference type="EMBL" id="CAJFCJ010000014">
    <property type="protein sequence ID" value="CAD5121576.1"/>
    <property type="molecule type" value="Genomic_DNA"/>
</dbReference>
<dbReference type="Pfam" id="PF00632">
    <property type="entry name" value="HECT"/>
    <property type="match status" value="1"/>
</dbReference>
<dbReference type="SUPFAM" id="SSF49785">
    <property type="entry name" value="Galactose-binding domain-like"/>
    <property type="match status" value="1"/>
</dbReference>
<dbReference type="Pfam" id="PF07738">
    <property type="entry name" value="Sad1_UNC"/>
    <property type="match status" value="1"/>
</dbReference>
<dbReference type="SMART" id="SM00248">
    <property type="entry name" value="ANK"/>
    <property type="match status" value="3"/>
</dbReference>
<feature type="region of interest" description="Disordered" evidence="12">
    <location>
        <begin position="447"/>
        <end position="566"/>
    </location>
</feature>
<feature type="compositionally biased region" description="Basic and acidic residues" evidence="12">
    <location>
        <begin position="682"/>
        <end position="696"/>
    </location>
</feature>
<dbReference type="InterPro" id="IPR010606">
    <property type="entry name" value="Mib_Herc2"/>
</dbReference>
<dbReference type="SUPFAM" id="SSF159034">
    <property type="entry name" value="Mib/herc2 domain-like"/>
    <property type="match status" value="1"/>
</dbReference>
<dbReference type="Gene3D" id="1.25.10.10">
    <property type="entry name" value="Leucine-rich Repeat Variant"/>
    <property type="match status" value="1"/>
</dbReference>
<dbReference type="PROSITE" id="PS50022">
    <property type="entry name" value="FA58C_3"/>
    <property type="match status" value="1"/>
</dbReference>
<feature type="region of interest" description="Disordered" evidence="12">
    <location>
        <begin position="1486"/>
        <end position="1519"/>
    </location>
</feature>
<dbReference type="InterPro" id="IPR045322">
    <property type="entry name" value="HECTD1/TRIP12-like"/>
</dbReference>
<evidence type="ECO:0000259" key="14">
    <source>
        <dbReference type="PROSITE" id="PS50237"/>
    </source>
</evidence>
<dbReference type="GO" id="GO:0043161">
    <property type="term" value="P:proteasome-mediated ubiquitin-dependent protein catabolic process"/>
    <property type="evidence" value="ECO:0007669"/>
    <property type="project" value="TreeGrafter"/>
</dbReference>
<evidence type="ECO:0000259" key="13">
    <source>
        <dbReference type="PROSITE" id="PS50022"/>
    </source>
</evidence>
<evidence type="ECO:0000256" key="11">
    <source>
        <dbReference type="SAM" id="Coils"/>
    </source>
</evidence>
<dbReference type="GO" id="GO:0016607">
    <property type="term" value="C:nuclear speck"/>
    <property type="evidence" value="ECO:0007669"/>
    <property type="project" value="TreeGrafter"/>
</dbReference>
<feature type="repeat" description="ANK" evidence="8">
    <location>
        <begin position="387"/>
        <end position="415"/>
    </location>
</feature>
<evidence type="ECO:0000259" key="15">
    <source>
        <dbReference type="PROSITE" id="PS51416"/>
    </source>
</evidence>
<dbReference type="PANTHER" id="PTHR45670">
    <property type="entry name" value="E3 UBIQUITIN-PROTEIN LIGASE TRIP12"/>
    <property type="match status" value="1"/>
</dbReference>
<comment type="caution">
    <text evidence="16">The sequence shown here is derived from an EMBL/GenBank/DDBJ whole genome shotgun (WGS) entry which is preliminary data.</text>
</comment>
<dbReference type="PROSITE" id="PS50088">
    <property type="entry name" value="ANK_REPEAT"/>
    <property type="match status" value="2"/>
</dbReference>
<dbReference type="SMART" id="SM00119">
    <property type="entry name" value="HECTc"/>
    <property type="match status" value="1"/>
</dbReference>
<dbReference type="UniPathway" id="UPA00143"/>
<evidence type="ECO:0000256" key="8">
    <source>
        <dbReference type="PROSITE-ProRule" id="PRU00023"/>
    </source>
</evidence>
<feature type="compositionally biased region" description="Acidic residues" evidence="12">
    <location>
        <begin position="1666"/>
        <end position="1678"/>
    </location>
</feature>
<evidence type="ECO:0000256" key="1">
    <source>
        <dbReference type="ARBA" id="ARBA00000885"/>
    </source>
</evidence>
<keyword evidence="4 10" id="KW-0808">Transferase</keyword>
<protein>
    <recommendedName>
        <fullName evidence="10">E3 ubiquitin-protein ligase</fullName>
        <ecNumber evidence="10">2.3.2.26</ecNumber>
    </recommendedName>
</protein>